<dbReference type="AlphaFoldDB" id="A0A4T2H3H6"/>
<feature type="domain" description="ATPase AAA-type core" evidence="2">
    <location>
        <begin position="354"/>
        <end position="600"/>
    </location>
</feature>
<evidence type="ECO:0000313" key="4">
    <source>
        <dbReference type="Proteomes" id="UP000305785"/>
    </source>
</evidence>
<dbReference type="SUPFAM" id="SSF52540">
    <property type="entry name" value="P-loop containing nucleoside triphosphate hydrolases"/>
    <property type="match status" value="1"/>
</dbReference>
<name>A0A4T2H3H6_STRSU</name>
<dbReference type="InterPro" id="IPR003959">
    <property type="entry name" value="ATPase_AAA_core"/>
</dbReference>
<keyword evidence="3" id="KW-0067">ATP-binding</keyword>
<dbReference type="RefSeq" id="WP_105257240.1">
    <property type="nucleotide sequence ID" value="NZ_POOU01000102.1"/>
</dbReference>
<dbReference type="EMBL" id="SSXN01000003">
    <property type="protein sequence ID" value="TII06352.1"/>
    <property type="molecule type" value="Genomic_DNA"/>
</dbReference>
<comment type="caution">
    <text evidence="3">The sequence shown here is derived from an EMBL/GenBank/DDBJ whole genome shotgun (WGS) entry which is preliminary data.</text>
</comment>
<evidence type="ECO:0000256" key="1">
    <source>
        <dbReference type="SAM" id="MobiDB-lite"/>
    </source>
</evidence>
<dbReference type="Pfam" id="PF13304">
    <property type="entry name" value="AAA_21"/>
    <property type="match status" value="1"/>
</dbReference>
<evidence type="ECO:0000313" key="3">
    <source>
        <dbReference type="EMBL" id="TII06352.1"/>
    </source>
</evidence>
<feature type="compositionally biased region" description="Polar residues" evidence="1">
    <location>
        <begin position="672"/>
        <end position="689"/>
    </location>
</feature>
<protein>
    <submittedName>
        <fullName evidence="3">ATP-binding protein</fullName>
    </submittedName>
</protein>
<gene>
    <name evidence="3" type="ORF">FAJ36_03380</name>
</gene>
<reference evidence="3 4" key="1">
    <citation type="submission" date="2019-04" db="EMBL/GenBank/DDBJ databases">
        <title>Genome analysis of Streptococcus suis strain WUSS330.</title>
        <authorList>
            <person name="Chen H."/>
            <person name="Gao X."/>
            <person name="Wu Z."/>
        </authorList>
    </citation>
    <scope>NUCLEOTIDE SEQUENCE [LARGE SCALE GENOMIC DNA]</scope>
    <source>
        <strain evidence="3 4">WUSS330</strain>
    </source>
</reference>
<accession>A0A4T2H3H6</accession>
<evidence type="ECO:0000259" key="2">
    <source>
        <dbReference type="Pfam" id="PF13304"/>
    </source>
</evidence>
<sequence>MESIHEVIRNINKEFPEIGWGVAGSISGKSVEVGREITLQKWGKGDAKYFWITYFSDNSEVVEKCKKAKNYIVIIDIDIKDIEESSAQTLSIAVGKKGKLSEIITRVDREELSFSVKQDFFTCYFIKFDEKYYLEKINNILRFKNLKEFRDSLSITLSDWNDYGYYTVLYVNIWKEKFWLRVNPRSQEMIDYLKGTGKKPMLDDGTDLCSLGGVEYYEFLKKYLPYTIRQQWFSITKDFAYNLKNLDKASQKYEDFVDSYAEDFKMQPPYGKSHNFFNNSFMRNMEIKKIKDIFHPLTVDGFDEGNDNENKVDKKLAIKESVDENIESIKYDFGNEKGSLLFVKNRGSELSTEVYAIIGGNGSGKSFRINEIIKSHMEGDNKFSSIIHFSLSPFDSIIKYKQNGEEFEIASIEKDTDGVLYEKIGFVSVETPRITQVVNKLQGQQLKDIIDWLEDEYSIDGSEKKPTKKFTMKDSFTFYIQDVLLDFIAASDKKFELWLNCLDLFAFEKWARDIIDAFSDKNIQLDDFKKLSELSSGQSTILLYITKLVSSINRGCLVIFDEPETFMHPPMIKAFIRAVAKVCEEEKAFCLIATHSPLILQEIPHKCIYTLNAEHELRSVSYKTFGENLDSLYKNVYGVELQMTGYNNLLTERRNFLIDSINKVADKEVGENNPNPESDSLSNTQASSTNDKEKTEELNVESFPIFSNASDKNLLGDEAYLKYLIIEDEIKTYIKSKNNDINPKQGE</sequence>
<proteinExistence type="predicted"/>
<dbReference type="InterPro" id="IPR027417">
    <property type="entry name" value="P-loop_NTPase"/>
</dbReference>
<dbReference type="Proteomes" id="UP000305785">
    <property type="component" value="Unassembled WGS sequence"/>
</dbReference>
<organism evidence="3 4">
    <name type="scientific">Streptococcus suis</name>
    <dbReference type="NCBI Taxonomy" id="1307"/>
    <lineage>
        <taxon>Bacteria</taxon>
        <taxon>Bacillati</taxon>
        <taxon>Bacillota</taxon>
        <taxon>Bacilli</taxon>
        <taxon>Lactobacillales</taxon>
        <taxon>Streptococcaceae</taxon>
        <taxon>Streptococcus</taxon>
    </lineage>
</organism>
<keyword evidence="3" id="KW-0547">Nucleotide-binding</keyword>
<dbReference type="GO" id="GO:0016887">
    <property type="term" value="F:ATP hydrolysis activity"/>
    <property type="evidence" value="ECO:0007669"/>
    <property type="project" value="InterPro"/>
</dbReference>
<dbReference type="Gene3D" id="3.40.50.300">
    <property type="entry name" value="P-loop containing nucleotide triphosphate hydrolases"/>
    <property type="match status" value="1"/>
</dbReference>
<feature type="region of interest" description="Disordered" evidence="1">
    <location>
        <begin position="667"/>
        <end position="697"/>
    </location>
</feature>
<dbReference type="GO" id="GO:0005524">
    <property type="term" value="F:ATP binding"/>
    <property type="evidence" value="ECO:0007669"/>
    <property type="project" value="UniProtKB-KW"/>
</dbReference>